<protein>
    <submittedName>
        <fullName evidence="2">Uncharacterized protein</fullName>
    </submittedName>
</protein>
<evidence type="ECO:0000313" key="2">
    <source>
        <dbReference type="EMBL" id="SDM76909.1"/>
    </source>
</evidence>
<dbReference type="RefSeq" id="WP_089732521.1">
    <property type="nucleotide sequence ID" value="NZ_FNIA01000007.1"/>
</dbReference>
<accession>A0A1G9VXD0</accession>
<dbReference type="EMBL" id="FNIA01000007">
    <property type="protein sequence ID" value="SDM76909.1"/>
    <property type="molecule type" value="Genomic_DNA"/>
</dbReference>
<evidence type="ECO:0000256" key="1">
    <source>
        <dbReference type="SAM" id="MobiDB-lite"/>
    </source>
</evidence>
<feature type="region of interest" description="Disordered" evidence="1">
    <location>
        <begin position="47"/>
        <end position="75"/>
    </location>
</feature>
<organism evidence="2 3">
    <name type="scientific">Haloarchaeobius iranensis</name>
    <dbReference type="NCBI Taxonomy" id="996166"/>
    <lineage>
        <taxon>Archaea</taxon>
        <taxon>Methanobacteriati</taxon>
        <taxon>Methanobacteriota</taxon>
        <taxon>Stenosarchaea group</taxon>
        <taxon>Halobacteria</taxon>
        <taxon>Halobacteriales</taxon>
        <taxon>Halorubellaceae</taxon>
        <taxon>Haloarchaeobius</taxon>
    </lineage>
</organism>
<name>A0A1G9VXD0_9EURY</name>
<dbReference type="OrthoDB" id="167086at2157"/>
<keyword evidence="3" id="KW-1185">Reference proteome</keyword>
<gene>
    <name evidence="2" type="ORF">SAMN05192554_10753</name>
</gene>
<proteinExistence type="predicted"/>
<evidence type="ECO:0000313" key="3">
    <source>
        <dbReference type="Proteomes" id="UP000199370"/>
    </source>
</evidence>
<sequence>MDDEILDEQRELVRVLEAHGWDVTESELSVYESPWEDDDTPEATITLTARRQFPDSDVPEGGGEGDDDDNPYRLK</sequence>
<dbReference type="Proteomes" id="UP000199370">
    <property type="component" value="Unassembled WGS sequence"/>
</dbReference>
<dbReference type="STRING" id="996166.SAMN05192554_10753"/>
<reference evidence="2 3" key="1">
    <citation type="submission" date="2016-10" db="EMBL/GenBank/DDBJ databases">
        <authorList>
            <person name="de Groot N.N."/>
        </authorList>
    </citation>
    <scope>NUCLEOTIDE SEQUENCE [LARGE SCALE GENOMIC DNA]</scope>
    <source>
        <strain evidence="3">EB21,IBRC-M 10013,KCTC 4048</strain>
    </source>
</reference>
<dbReference type="AlphaFoldDB" id="A0A1G9VXD0"/>